<feature type="region of interest" description="Disordered" evidence="1">
    <location>
        <begin position="279"/>
        <end position="302"/>
    </location>
</feature>
<dbReference type="EMBL" id="JACAZH010000018">
    <property type="protein sequence ID" value="KAF7346710.1"/>
    <property type="molecule type" value="Genomic_DNA"/>
</dbReference>
<organism evidence="2 3">
    <name type="scientific">Mycena sanguinolenta</name>
    <dbReference type="NCBI Taxonomy" id="230812"/>
    <lineage>
        <taxon>Eukaryota</taxon>
        <taxon>Fungi</taxon>
        <taxon>Dikarya</taxon>
        <taxon>Basidiomycota</taxon>
        <taxon>Agaricomycotina</taxon>
        <taxon>Agaricomycetes</taxon>
        <taxon>Agaricomycetidae</taxon>
        <taxon>Agaricales</taxon>
        <taxon>Marasmiineae</taxon>
        <taxon>Mycenaceae</taxon>
        <taxon>Mycena</taxon>
    </lineage>
</organism>
<accession>A0A8H6XRI3</accession>
<evidence type="ECO:0000313" key="3">
    <source>
        <dbReference type="Proteomes" id="UP000623467"/>
    </source>
</evidence>
<feature type="region of interest" description="Disordered" evidence="1">
    <location>
        <begin position="328"/>
        <end position="374"/>
    </location>
</feature>
<protein>
    <submittedName>
        <fullName evidence="2">Uncharacterized protein</fullName>
    </submittedName>
</protein>
<evidence type="ECO:0000256" key="1">
    <source>
        <dbReference type="SAM" id="MobiDB-lite"/>
    </source>
</evidence>
<dbReference type="Proteomes" id="UP000623467">
    <property type="component" value="Unassembled WGS sequence"/>
</dbReference>
<feature type="compositionally biased region" description="Low complexity" evidence="1">
    <location>
        <begin position="352"/>
        <end position="361"/>
    </location>
</feature>
<comment type="caution">
    <text evidence="2">The sequence shown here is derived from an EMBL/GenBank/DDBJ whole genome shotgun (WGS) entry which is preliminary data.</text>
</comment>
<keyword evidence="3" id="KW-1185">Reference proteome</keyword>
<proteinExistence type="predicted"/>
<dbReference type="AlphaFoldDB" id="A0A8H6XRI3"/>
<name>A0A8H6XRI3_9AGAR</name>
<feature type="compositionally biased region" description="Low complexity" evidence="1">
    <location>
        <begin position="402"/>
        <end position="412"/>
    </location>
</feature>
<gene>
    <name evidence="2" type="ORF">MSAN_01808900</name>
</gene>
<sequence length="530" mass="56556">MHGAGCRFLADSHCSTCPRPSQPHTPMPTSASISDAVRGTHYSDYTPASTTNALLHALVLPLALSSAVRRVRYRARLLPLCDAKVCVHLRRCRARLRRTLPPLMLYSISASCGYGSMRRSWSSCSTTSIPAGEVMLSVAQFRQEEAVFSAGMDGGIGETWLGEMSANAPVGVQKGVYDGEGRVASTCDSGLTPRASDPSPVLSLTTNPVLLPLEVACRVSWTTRRSTVHATSFRRCHVAYALAEVVRDALGSDRCPPPSPPPLPPLLQGIAWLRRHQRRGEAADTQGYGRLVPAAPRPDPAMHDGKVMRAEVSPARRHLGLWGRWGDGTARSTSRCAGDMGSGSGRRGGRGASWAGGATTRGWRRVGAPRGGAVDVDAGTTLEVRDAGGLWIRSQFRYESTVSTPTSLPSSPHRAQGPPRPQPSDPTSTHPDNAPPTRHRRPSLFRCHCPPSAAAASATTPTMTGKLSDSAMHALAAAAVVVQLREEGMSFRCGGMGLRANRRDRRGAGLGACLIHVFPLRAGGERRMGQ</sequence>
<evidence type="ECO:0000313" key="2">
    <source>
        <dbReference type="EMBL" id="KAF7346710.1"/>
    </source>
</evidence>
<reference evidence="2" key="1">
    <citation type="submission" date="2020-05" db="EMBL/GenBank/DDBJ databases">
        <title>Mycena genomes resolve the evolution of fungal bioluminescence.</title>
        <authorList>
            <person name="Tsai I.J."/>
        </authorList>
    </citation>
    <scope>NUCLEOTIDE SEQUENCE</scope>
    <source>
        <strain evidence="2">160909Yilan</strain>
    </source>
</reference>
<feature type="region of interest" description="Disordered" evidence="1">
    <location>
        <begin position="402"/>
        <end position="443"/>
    </location>
</feature>